<dbReference type="OrthoDB" id="9802472at2"/>
<dbReference type="PANTHER" id="PTHR42705">
    <property type="entry name" value="BIFUNCTIONAL NON-HOMOLOGOUS END JOINING PROTEIN LIGD"/>
    <property type="match status" value="1"/>
</dbReference>
<gene>
    <name evidence="23" type="primary">ligD</name>
    <name evidence="23" type="ORF">DZC73_21425</name>
</gene>
<protein>
    <recommendedName>
        <fullName evidence="2">DNA ligase (ATP)</fullName>
        <ecNumber evidence="2">6.5.1.1</ecNumber>
    </recommendedName>
    <alternativeName>
        <fullName evidence="19">NHEJ DNA polymerase</fullName>
    </alternativeName>
</protein>
<dbReference type="InterPro" id="IPR052171">
    <property type="entry name" value="NHEJ_LigD"/>
</dbReference>
<dbReference type="CDD" id="cd07971">
    <property type="entry name" value="OBF_DNA_ligase_LigD"/>
    <property type="match status" value="1"/>
</dbReference>
<dbReference type="InterPro" id="IPR014143">
    <property type="entry name" value="NHEJ_ligase_prk"/>
</dbReference>
<reference evidence="23 24" key="2">
    <citation type="submission" date="2018-12" db="EMBL/GenBank/DDBJ databases">
        <title>Rhizobacter gummiphilus sp. nov., a rubber-degrading bacterium isolated from the soil of a botanical garden in Japan.</title>
        <authorList>
            <person name="Shunsuke S.S."/>
        </authorList>
    </citation>
    <scope>NUCLEOTIDE SEQUENCE [LARGE SCALE GENOMIC DNA]</scope>
    <source>
        <strain evidence="23 24">S-16</strain>
    </source>
</reference>
<evidence type="ECO:0000256" key="19">
    <source>
        <dbReference type="ARBA" id="ARBA00029943"/>
    </source>
</evidence>
<dbReference type="Pfam" id="PF01068">
    <property type="entry name" value="DNA_ligase_A_M"/>
    <property type="match status" value="1"/>
</dbReference>
<dbReference type="GO" id="GO:0006310">
    <property type="term" value="P:DNA recombination"/>
    <property type="evidence" value="ECO:0007669"/>
    <property type="project" value="UniProtKB-KW"/>
</dbReference>
<evidence type="ECO:0000256" key="2">
    <source>
        <dbReference type="ARBA" id="ARBA00012727"/>
    </source>
</evidence>
<keyword evidence="5" id="KW-0548">Nucleotidyltransferase</keyword>
<evidence type="ECO:0000313" key="24">
    <source>
        <dbReference type="Proteomes" id="UP000267464"/>
    </source>
</evidence>
<evidence type="ECO:0000256" key="6">
    <source>
        <dbReference type="ARBA" id="ARBA00022722"/>
    </source>
</evidence>
<dbReference type="Gene3D" id="2.40.50.140">
    <property type="entry name" value="Nucleic acid-binding proteins"/>
    <property type="match status" value="1"/>
</dbReference>
<evidence type="ECO:0000256" key="21">
    <source>
        <dbReference type="SAM" id="MobiDB-lite"/>
    </source>
</evidence>
<evidence type="ECO:0000256" key="14">
    <source>
        <dbReference type="ARBA" id="ARBA00023125"/>
    </source>
</evidence>
<evidence type="ECO:0000256" key="9">
    <source>
        <dbReference type="ARBA" id="ARBA00022763"/>
    </source>
</evidence>
<evidence type="ECO:0000256" key="4">
    <source>
        <dbReference type="ARBA" id="ARBA00022679"/>
    </source>
</evidence>
<keyword evidence="17" id="KW-0464">Manganese</keyword>
<evidence type="ECO:0000256" key="18">
    <source>
        <dbReference type="ARBA" id="ARBA00023268"/>
    </source>
</evidence>
<keyword evidence="9" id="KW-0227">DNA damage</keyword>
<dbReference type="Gene3D" id="3.30.470.30">
    <property type="entry name" value="DNA ligase/mRNA capping enzyme"/>
    <property type="match status" value="1"/>
</dbReference>
<evidence type="ECO:0000256" key="13">
    <source>
        <dbReference type="ARBA" id="ARBA00022932"/>
    </source>
</evidence>
<dbReference type="InterPro" id="IPR014146">
    <property type="entry name" value="LigD_ligase_dom"/>
</dbReference>
<sequence>MTEQLHHYWQKRDFSVTPEPRGKAAKAGKALGFVIQKHAASRLHYDFRLELEGTLKSWAVPKGPSFDPNDKRMAVHVEDHPLSYGGFEGVIPPGQYGAGTVIVWDRGSWEPVGDPSKGYREGKLKFRLHGEKLHGAWTLVRMHGHANEKQEPWLLIKERDDAARPASEFSVVDEMPDSVLSGTKLRRAPTASSRRRPGSTGLPSIPDGAKKAKLPLMLAPQLATLVDQAPAGEDWVYEIKFDGYRILARIDGGEVRLFTRNGNDWTSKMKTLAAEVASLGLPSGWLDGEIVVPGAQGAPDFNALQNAFDSSHTERIQYYLFDVPFFGGHDLRAVPLQQRREFLRGLLDGRTGERIRFSEDFQAAPEEILHNACRMRLEGVIGKRRDASYVSHRSPTWIKLKCTHRQEFVIVGYTDPSGSRVGIGSLLLAIHDEKGDLRYAGKVGSGFDTSTLATLKKKLHDLQVDKTPLAHKPAEARGHWVQPKLVAEVSFGEWTPEGRIRHSVFHGLRTDKPSSVITKEEPVPVKKAARAKAKPTDLPALPKDLRISHPERVIDESTGITKKELVDYYLLASRHILPHLAKRAVALVRAPSGVGGQLFYQKHAETLKIADVTLLDKSLYPGHPPMLSIDSFTALISAAQMNVIEFHTWNSTVNDIERPDRMTFDLDPGEDVPWPQMQEAAQLVHSLLDELGLANFLKTSGGKGLHIVVPLTRRDGWDTVKDFSQAVVQHLAKVLPDRFAAKSGPKNRVGKVFPDYLRNGRGATTASAFSARARPGLGVSVPVAWDELPDLTGGAHWTIRNVHERLEAGTDPWAGYAKTRQTLGKAMKALGFEPS</sequence>
<evidence type="ECO:0000256" key="17">
    <source>
        <dbReference type="ARBA" id="ARBA00023211"/>
    </source>
</evidence>
<keyword evidence="3 23" id="KW-0436">Ligase</keyword>
<dbReference type="CDD" id="cd04862">
    <property type="entry name" value="PaeLigD_Pol_like"/>
    <property type="match status" value="1"/>
</dbReference>
<accession>A0A3N7HL70</accession>
<evidence type="ECO:0000256" key="15">
    <source>
        <dbReference type="ARBA" id="ARBA00023172"/>
    </source>
</evidence>
<evidence type="ECO:0000256" key="3">
    <source>
        <dbReference type="ARBA" id="ARBA00022598"/>
    </source>
</evidence>
<dbReference type="Proteomes" id="UP000267464">
    <property type="component" value="Unassembled WGS sequence"/>
</dbReference>
<evidence type="ECO:0000256" key="11">
    <source>
        <dbReference type="ARBA" id="ARBA00022839"/>
    </source>
</evidence>
<dbReference type="SUPFAM" id="SSF50249">
    <property type="entry name" value="Nucleic acid-binding proteins"/>
    <property type="match status" value="1"/>
</dbReference>
<keyword evidence="12" id="KW-0067">ATP-binding</keyword>
<keyword evidence="4" id="KW-0808">Transferase</keyword>
<keyword evidence="14" id="KW-0238">DNA-binding</keyword>
<dbReference type="GO" id="GO:0003677">
    <property type="term" value="F:DNA binding"/>
    <property type="evidence" value="ECO:0007669"/>
    <property type="project" value="UniProtKB-KW"/>
</dbReference>
<evidence type="ECO:0000256" key="16">
    <source>
        <dbReference type="ARBA" id="ARBA00023204"/>
    </source>
</evidence>
<keyword evidence="6" id="KW-0540">Nuclease</keyword>
<dbReference type="GO" id="GO:0005524">
    <property type="term" value="F:ATP binding"/>
    <property type="evidence" value="ECO:0007669"/>
    <property type="project" value="UniProtKB-KW"/>
</dbReference>
<dbReference type="InterPro" id="IPR012340">
    <property type="entry name" value="NA-bd_OB-fold"/>
</dbReference>
<feature type="domain" description="ATP-dependent DNA ligase family profile" evidence="22">
    <location>
        <begin position="309"/>
        <end position="415"/>
    </location>
</feature>
<dbReference type="GO" id="GO:0006281">
    <property type="term" value="P:DNA repair"/>
    <property type="evidence" value="ECO:0007669"/>
    <property type="project" value="UniProtKB-KW"/>
</dbReference>
<comment type="cofactor">
    <cofactor evidence="1">
        <name>Mn(2+)</name>
        <dbReference type="ChEBI" id="CHEBI:29035"/>
    </cofactor>
</comment>
<organism evidence="23 24">
    <name type="scientific">Piscinibacter terrae</name>
    <dbReference type="NCBI Taxonomy" id="2496871"/>
    <lineage>
        <taxon>Bacteria</taxon>
        <taxon>Pseudomonadati</taxon>
        <taxon>Pseudomonadota</taxon>
        <taxon>Betaproteobacteria</taxon>
        <taxon>Burkholderiales</taxon>
        <taxon>Sphaerotilaceae</taxon>
        <taxon>Piscinibacter</taxon>
    </lineage>
</organism>
<dbReference type="PROSITE" id="PS50160">
    <property type="entry name" value="DNA_LIGASE_A3"/>
    <property type="match status" value="1"/>
</dbReference>
<keyword evidence="11" id="KW-0269">Exonuclease</keyword>
<dbReference type="GO" id="GO:0004527">
    <property type="term" value="F:exonuclease activity"/>
    <property type="evidence" value="ECO:0007669"/>
    <property type="project" value="UniProtKB-KW"/>
</dbReference>
<evidence type="ECO:0000259" key="22">
    <source>
        <dbReference type="PROSITE" id="PS50160"/>
    </source>
</evidence>
<reference evidence="23 24" key="1">
    <citation type="submission" date="2018-08" db="EMBL/GenBank/DDBJ databases">
        <authorList>
            <person name="Khan S.A."/>
            <person name="Jeon C.O."/>
            <person name="Chun B.H."/>
            <person name="Jeong S.E."/>
        </authorList>
    </citation>
    <scope>NUCLEOTIDE SEQUENCE [LARGE SCALE GENOMIC DNA]</scope>
    <source>
        <strain evidence="23 24">S-16</strain>
    </source>
</reference>
<dbReference type="Pfam" id="PF21686">
    <property type="entry name" value="LigD_Prim-Pol"/>
    <property type="match status" value="1"/>
</dbReference>
<dbReference type="CDD" id="cd07906">
    <property type="entry name" value="Adenylation_DNA_ligase_LigD_LigC"/>
    <property type="match status" value="1"/>
</dbReference>
<keyword evidence="10" id="KW-0378">Hydrolase</keyword>
<comment type="catalytic activity">
    <reaction evidence="20">
        <text>ATP + (deoxyribonucleotide)n-3'-hydroxyl + 5'-phospho-(deoxyribonucleotide)m = (deoxyribonucleotide)n+m + AMP + diphosphate.</text>
        <dbReference type="EC" id="6.5.1.1"/>
    </reaction>
</comment>
<evidence type="ECO:0000256" key="1">
    <source>
        <dbReference type="ARBA" id="ARBA00001936"/>
    </source>
</evidence>
<dbReference type="Gene3D" id="3.90.920.10">
    <property type="entry name" value="DNA primase, PRIM domain"/>
    <property type="match status" value="1"/>
</dbReference>
<evidence type="ECO:0000313" key="23">
    <source>
        <dbReference type="EMBL" id="RQP22850.1"/>
    </source>
</evidence>
<proteinExistence type="predicted"/>
<dbReference type="GO" id="GO:0003910">
    <property type="term" value="F:DNA ligase (ATP) activity"/>
    <property type="evidence" value="ECO:0007669"/>
    <property type="project" value="UniProtKB-EC"/>
</dbReference>
<dbReference type="EC" id="6.5.1.1" evidence="2"/>
<keyword evidence="13" id="KW-0239">DNA-directed DNA polymerase</keyword>
<name>A0A3N7HL70_9BURK</name>
<dbReference type="SUPFAM" id="SSF56091">
    <property type="entry name" value="DNA ligase/mRNA capping enzyme, catalytic domain"/>
    <property type="match status" value="1"/>
</dbReference>
<dbReference type="PANTHER" id="PTHR42705:SF2">
    <property type="entry name" value="BIFUNCTIONAL NON-HOMOLOGOUS END JOINING PROTEIN LIGD"/>
    <property type="match status" value="1"/>
</dbReference>
<dbReference type="InterPro" id="IPR012310">
    <property type="entry name" value="DNA_ligase_ATP-dep_cent"/>
</dbReference>
<evidence type="ECO:0000256" key="12">
    <source>
        <dbReference type="ARBA" id="ARBA00022840"/>
    </source>
</evidence>
<keyword evidence="15" id="KW-0233">DNA recombination</keyword>
<keyword evidence="7" id="KW-0479">Metal-binding</keyword>
<dbReference type="Pfam" id="PF13298">
    <property type="entry name" value="LigD_N"/>
    <property type="match status" value="1"/>
</dbReference>
<dbReference type="NCBIfam" id="TIGR02778">
    <property type="entry name" value="ligD_pol"/>
    <property type="match status" value="1"/>
</dbReference>
<dbReference type="NCBIfam" id="NF004628">
    <property type="entry name" value="PRK05972.1"/>
    <property type="match status" value="1"/>
</dbReference>
<dbReference type="NCBIfam" id="TIGR02779">
    <property type="entry name" value="NHEJ_ligase_lig"/>
    <property type="match status" value="1"/>
</dbReference>
<dbReference type="InterPro" id="IPR033651">
    <property type="entry name" value="PaeLigD_Pol-like"/>
</dbReference>
<dbReference type="GO" id="GO:0046872">
    <property type="term" value="F:metal ion binding"/>
    <property type="evidence" value="ECO:0007669"/>
    <property type="project" value="UniProtKB-KW"/>
</dbReference>
<comment type="caution">
    <text evidence="23">The sequence shown here is derived from an EMBL/GenBank/DDBJ whole genome shotgun (WGS) entry which is preliminary data.</text>
</comment>
<feature type="region of interest" description="Disordered" evidence="21">
    <location>
        <begin position="186"/>
        <end position="207"/>
    </location>
</feature>
<evidence type="ECO:0000256" key="7">
    <source>
        <dbReference type="ARBA" id="ARBA00022723"/>
    </source>
</evidence>
<dbReference type="NCBIfam" id="TIGR02777">
    <property type="entry name" value="LigD_PE_dom"/>
    <property type="match status" value="1"/>
</dbReference>
<evidence type="ECO:0000256" key="10">
    <source>
        <dbReference type="ARBA" id="ARBA00022801"/>
    </source>
</evidence>
<evidence type="ECO:0000256" key="8">
    <source>
        <dbReference type="ARBA" id="ARBA00022741"/>
    </source>
</evidence>
<dbReference type="NCBIfam" id="TIGR02776">
    <property type="entry name" value="NHEJ_ligase_prk"/>
    <property type="match status" value="1"/>
</dbReference>
<keyword evidence="16" id="KW-0234">DNA repair</keyword>
<keyword evidence="8" id="KW-0547">Nucleotide-binding</keyword>
<dbReference type="InterPro" id="IPR012309">
    <property type="entry name" value="DNA_ligase_ATP-dep_C"/>
</dbReference>
<dbReference type="InterPro" id="IPR014145">
    <property type="entry name" value="LigD_pol_dom"/>
</dbReference>
<dbReference type="EMBL" id="QUSW01000006">
    <property type="protein sequence ID" value="RQP22850.1"/>
    <property type="molecule type" value="Genomic_DNA"/>
</dbReference>
<evidence type="ECO:0000256" key="20">
    <source>
        <dbReference type="ARBA" id="ARBA00034003"/>
    </source>
</evidence>
<dbReference type="Pfam" id="PF04679">
    <property type="entry name" value="DNA_ligase_A_C"/>
    <property type="match status" value="1"/>
</dbReference>
<evidence type="ECO:0000256" key="5">
    <source>
        <dbReference type="ARBA" id="ARBA00022695"/>
    </source>
</evidence>
<dbReference type="GO" id="GO:0003887">
    <property type="term" value="F:DNA-directed DNA polymerase activity"/>
    <property type="evidence" value="ECO:0007669"/>
    <property type="project" value="UniProtKB-KW"/>
</dbReference>
<dbReference type="InterPro" id="IPR014144">
    <property type="entry name" value="LigD_PE_domain"/>
</dbReference>
<dbReference type="AlphaFoldDB" id="A0A3N7HL70"/>
<dbReference type="Gene3D" id="3.30.1490.70">
    <property type="match status" value="1"/>
</dbReference>
<keyword evidence="24" id="KW-1185">Reference proteome</keyword>
<keyword evidence="18" id="KW-0511">Multifunctional enzyme</keyword>